<dbReference type="GO" id="GO:0061982">
    <property type="term" value="P:meiosis I cell cycle process"/>
    <property type="evidence" value="ECO:0007669"/>
    <property type="project" value="UniProtKB-ARBA"/>
</dbReference>
<dbReference type="GO" id="GO:0045003">
    <property type="term" value="P:double-strand break repair via synthesis-dependent strand annealing"/>
    <property type="evidence" value="ECO:0007669"/>
    <property type="project" value="TreeGrafter"/>
</dbReference>
<protein>
    <submittedName>
        <fullName evidence="8">DNA repair protein rhp57</fullName>
    </submittedName>
</protein>
<dbReference type="GO" id="GO:0000400">
    <property type="term" value="F:four-way junction DNA binding"/>
    <property type="evidence" value="ECO:0007669"/>
    <property type="project" value="TreeGrafter"/>
</dbReference>
<accession>A0A9W8IAA3</accession>
<keyword evidence="3" id="KW-0227">DNA damage</keyword>
<dbReference type="InterPro" id="IPR047348">
    <property type="entry name" value="XRCC3-like_C"/>
</dbReference>
<dbReference type="InterPro" id="IPR013632">
    <property type="entry name" value="Rad51_C"/>
</dbReference>
<keyword evidence="5" id="KW-0234">DNA repair</keyword>
<proteinExistence type="predicted"/>
<organism evidence="8 9">
    <name type="scientific">Coemansia brasiliensis</name>
    <dbReference type="NCBI Taxonomy" id="2650707"/>
    <lineage>
        <taxon>Eukaryota</taxon>
        <taxon>Fungi</taxon>
        <taxon>Fungi incertae sedis</taxon>
        <taxon>Zoopagomycota</taxon>
        <taxon>Kickxellomycotina</taxon>
        <taxon>Kickxellomycetes</taxon>
        <taxon>Kickxellales</taxon>
        <taxon>Kickxellaceae</taxon>
        <taxon>Coemansia</taxon>
    </lineage>
</organism>
<dbReference type="InterPro" id="IPR020588">
    <property type="entry name" value="RecA_ATP-bd"/>
</dbReference>
<dbReference type="GO" id="GO:0071140">
    <property type="term" value="P:resolution of mitotic recombination intermediates"/>
    <property type="evidence" value="ECO:0007669"/>
    <property type="project" value="TreeGrafter"/>
</dbReference>
<dbReference type="EMBL" id="JANBUW010000007">
    <property type="protein sequence ID" value="KAJ2851894.1"/>
    <property type="molecule type" value="Genomic_DNA"/>
</dbReference>
<dbReference type="Proteomes" id="UP001139887">
    <property type="component" value="Unassembled WGS sequence"/>
</dbReference>
<evidence type="ECO:0000256" key="4">
    <source>
        <dbReference type="ARBA" id="ARBA00022840"/>
    </source>
</evidence>
<dbReference type="GO" id="GO:0140664">
    <property type="term" value="F:ATP-dependent DNA damage sensor activity"/>
    <property type="evidence" value="ECO:0007669"/>
    <property type="project" value="InterPro"/>
</dbReference>
<keyword evidence="9" id="KW-1185">Reference proteome</keyword>
<dbReference type="GO" id="GO:0033065">
    <property type="term" value="C:Rad51C-XRCC3 complex"/>
    <property type="evidence" value="ECO:0007669"/>
    <property type="project" value="TreeGrafter"/>
</dbReference>
<comment type="subcellular location">
    <subcellularLocation>
        <location evidence="1">Nucleus</location>
    </subcellularLocation>
</comment>
<evidence type="ECO:0000256" key="1">
    <source>
        <dbReference type="ARBA" id="ARBA00004123"/>
    </source>
</evidence>
<dbReference type="GO" id="GO:0005524">
    <property type="term" value="F:ATP binding"/>
    <property type="evidence" value="ECO:0007669"/>
    <property type="project" value="UniProtKB-KW"/>
</dbReference>
<dbReference type="InterPro" id="IPR027417">
    <property type="entry name" value="P-loop_NTPase"/>
</dbReference>
<dbReference type="OrthoDB" id="1861185at2759"/>
<dbReference type="CDD" id="cd19491">
    <property type="entry name" value="XRCC3"/>
    <property type="match status" value="1"/>
</dbReference>
<dbReference type="GO" id="GO:0000722">
    <property type="term" value="P:telomere maintenance via recombination"/>
    <property type="evidence" value="ECO:0007669"/>
    <property type="project" value="TreeGrafter"/>
</dbReference>
<dbReference type="PANTHER" id="PTHR46487:SF1">
    <property type="entry name" value="DNA REPAIR PROTEIN XRCC3"/>
    <property type="match status" value="1"/>
</dbReference>
<evidence type="ECO:0000256" key="2">
    <source>
        <dbReference type="ARBA" id="ARBA00022741"/>
    </source>
</evidence>
<evidence type="ECO:0000256" key="3">
    <source>
        <dbReference type="ARBA" id="ARBA00022763"/>
    </source>
</evidence>
<name>A0A9W8IAA3_9FUNG</name>
<dbReference type="GO" id="GO:0090656">
    <property type="term" value="P:t-circle formation"/>
    <property type="evidence" value="ECO:0007669"/>
    <property type="project" value="TreeGrafter"/>
</dbReference>
<dbReference type="GO" id="GO:0005657">
    <property type="term" value="C:replication fork"/>
    <property type="evidence" value="ECO:0007669"/>
    <property type="project" value="TreeGrafter"/>
</dbReference>
<keyword evidence="6" id="KW-0539">Nucleus</keyword>
<dbReference type="PROSITE" id="PS50162">
    <property type="entry name" value="RECA_2"/>
    <property type="match status" value="1"/>
</dbReference>
<evidence type="ECO:0000256" key="5">
    <source>
        <dbReference type="ARBA" id="ARBA00023204"/>
    </source>
</evidence>
<keyword evidence="2" id="KW-0547">Nucleotide-binding</keyword>
<feature type="domain" description="RecA family profile 1" evidence="7">
    <location>
        <begin position="45"/>
        <end position="231"/>
    </location>
</feature>
<gene>
    <name evidence="8" type="primary">rhp57</name>
    <name evidence="8" type="ORF">IWW36_000667</name>
</gene>
<evidence type="ECO:0000259" key="7">
    <source>
        <dbReference type="PROSITE" id="PS50162"/>
    </source>
</evidence>
<evidence type="ECO:0000313" key="8">
    <source>
        <dbReference type="EMBL" id="KAJ2851894.1"/>
    </source>
</evidence>
<comment type="caution">
    <text evidence="8">The sequence shown here is derived from an EMBL/GenBank/DDBJ whole genome shotgun (WGS) entry which is preliminary data.</text>
</comment>
<dbReference type="AlphaFoldDB" id="A0A9W8IAA3"/>
<dbReference type="SUPFAM" id="SSF52540">
    <property type="entry name" value="P-loop containing nucleoside triphosphate hydrolases"/>
    <property type="match status" value="1"/>
</dbReference>
<dbReference type="Pfam" id="PF08423">
    <property type="entry name" value="Rad51"/>
    <property type="match status" value="1"/>
</dbReference>
<dbReference type="PANTHER" id="PTHR46487">
    <property type="entry name" value="DNA REPAIR PROTEIN XRCC3"/>
    <property type="match status" value="1"/>
</dbReference>
<reference evidence="8" key="1">
    <citation type="submission" date="2022-07" db="EMBL/GenBank/DDBJ databases">
        <title>Phylogenomic reconstructions and comparative analyses of Kickxellomycotina fungi.</title>
        <authorList>
            <person name="Reynolds N.K."/>
            <person name="Stajich J.E."/>
            <person name="Barry K."/>
            <person name="Grigoriev I.V."/>
            <person name="Crous P."/>
            <person name="Smith M.E."/>
        </authorList>
    </citation>
    <scope>NUCLEOTIDE SEQUENCE</scope>
    <source>
        <strain evidence="8">NRRL 1566</strain>
    </source>
</reference>
<dbReference type="Gene3D" id="3.40.50.300">
    <property type="entry name" value="P-loop containing nucleotide triphosphate hydrolases"/>
    <property type="match status" value="1"/>
</dbReference>
<keyword evidence="4" id="KW-0067">ATP-binding</keyword>
<evidence type="ECO:0000256" key="6">
    <source>
        <dbReference type="ARBA" id="ARBA00023242"/>
    </source>
</evidence>
<evidence type="ECO:0000313" key="9">
    <source>
        <dbReference type="Proteomes" id="UP001139887"/>
    </source>
</evidence>
<sequence length="355" mass="39509">MLIPYSEFLRTTGLGEEQGKRAWKLISSQTYPWEQHVQRASDMEPEQWLTTGDSHIDQLLGGGIRMGSIVEIVGESAAGKTQFCLQLAIAAQLPRSIGGIGGDVVYVSTEGAVPTSRLATMVDPFISRVYNGNISADRIMQHIQVAELEDMESMFHALNYKIPALLATGKVRLVIIDSIAAHLRFDLGGNESLGKSQDFYKERSSLLVQLGAKFKKWADQYHCTFVCVNQVKDVFGQPQKQAHLLQKDAASGSEQSTQTSVMDLENEFTTMVRSNKAPALGAIWANIINVRIMLYQRRGLTQSQIARNPDASEEAMPPEHLLRTRRWIENTFSPWAPQAQCEVMLDNGGFQHISL</sequence>